<dbReference type="RefSeq" id="WP_135772051.1">
    <property type="nucleotide sequence ID" value="NZ_RQFT01000017.1"/>
</dbReference>
<dbReference type="AlphaFoldDB" id="A0A7I0IHH9"/>
<comment type="caution">
    <text evidence="4">The sequence shown here is derived from an EMBL/GenBank/DDBJ whole genome shotgun (WGS) entry which is preliminary data.</text>
</comment>
<accession>A0A7I0IHH9</accession>
<feature type="domain" description="BD-FAE-like" evidence="3">
    <location>
        <begin position="191"/>
        <end position="322"/>
    </location>
</feature>
<feature type="domain" description="BD-FAE-like" evidence="3">
    <location>
        <begin position="109"/>
        <end position="165"/>
    </location>
</feature>
<organism evidence="4 5">
    <name type="scientific">Leptospira bouyouniensis</name>
    <dbReference type="NCBI Taxonomy" id="2484911"/>
    <lineage>
        <taxon>Bacteria</taxon>
        <taxon>Pseudomonadati</taxon>
        <taxon>Spirochaetota</taxon>
        <taxon>Spirochaetia</taxon>
        <taxon>Leptospirales</taxon>
        <taxon>Leptospiraceae</taxon>
        <taxon>Leptospira</taxon>
    </lineage>
</organism>
<evidence type="ECO:0000313" key="4">
    <source>
        <dbReference type="EMBL" id="TGL01187.1"/>
    </source>
</evidence>
<dbReference type="SUPFAM" id="SSF53474">
    <property type="entry name" value="alpha/beta-Hydrolases"/>
    <property type="match status" value="1"/>
</dbReference>
<dbReference type="InterPro" id="IPR049492">
    <property type="entry name" value="BD-FAE-like_dom"/>
</dbReference>
<dbReference type="EMBL" id="RQFT01000017">
    <property type="protein sequence ID" value="TGL01187.1"/>
    <property type="molecule type" value="Genomic_DNA"/>
</dbReference>
<dbReference type="GO" id="GO:0016787">
    <property type="term" value="F:hydrolase activity"/>
    <property type="evidence" value="ECO:0007669"/>
    <property type="project" value="UniProtKB-KW"/>
</dbReference>
<evidence type="ECO:0000256" key="1">
    <source>
        <dbReference type="ARBA" id="ARBA00022801"/>
    </source>
</evidence>
<keyword evidence="1 4" id="KW-0378">Hydrolase</keyword>
<dbReference type="Proteomes" id="UP000297641">
    <property type="component" value="Unassembled WGS sequence"/>
</dbReference>
<evidence type="ECO:0000256" key="2">
    <source>
        <dbReference type="SAM" id="Phobius"/>
    </source>
</evidence>
<keyword evidence="2" id="KW-0472">Membrane</keyword>
<dbReference type="InterPro" id="IPR050300">
    <property type="entry name" value="GDXG_lipolytic_enzyme"/>
</dbReference>
<reference evidence="4 5" key="1">
    <citation type="journal article" date="2019" name="PLoS Negl. Trop. Dis.">
        <title>Revisiting the worldwide diversity of Leptospira species in the environment.</title>
        <authorList>
            <person name="Vincent A.T."/>
            <person name="Schiettekatte O."/>
            <person name="Bourhy P."/>
            <person name="Veyrier F.J."/>
            <person name="Picardeau M."/>
        </authorList>
    </citation>
    <scope>NUCLEOTIDE SEQUENCE [LARGE SCALE GENOMIC DNA]</scope>
    <source>
        <strain evidence="4 5">201800273</strain>
    </source>
</reference>
<sequence length="370" mass="40226">MKYLIQYKIGWNYFCVIKPIYVFLILCLLNVSCSILGEYSDDKNNTQNTSLIASGLLLQALSNQNSWTTPPTVQSNATYTVAKSTHIYAQALSHSNWGSPTTNVVNLSLDLYLPTNAPRNRPAMILIHGGGFSTGSKDDSNIVAMANYFTSRGWVCISINYRLISSYGTLSTAWGTYVMNLASLSPAEKQQSYAMYPAARDAKAALRWLYANAANYGINTNFITALGGSAGSFLANMLGITNASDFRDETLTLVDATLSSTNLTARAQIHTVINHWGGINHMTYLQSITGQSRFDANDPPISIVHGTLDADVPFTQAEALRDAYIASGAAYEFNPLVGEGHSAWSATINGKSLSENAFQFIVTKQSLTLN</sequence>
<evidence type="ECO:0000259" key="3">
    <source>
        <dbReference type="Pfam" id="PF20434"/>
    </source>
</evidence>
<evidence type="ECO:0000313" key="5">
    <source>
        <dbReference type="Proteomes" id="UP000297641"/>
    </source>
</evidence>
<gene>
    <name evidence="4" type="ORF">EHQ43_19085</name>
</gene>
<dbReference type="InterPro" id="IPR029058">
    <property type="entry name" value="AB_hydrolase_fold"/>
</dbReference>
<feature type="transmembrane region" description="Helical" evidence="2">
    <location>
        <begin position="20"/>
        <end position="39"/>
    </location>
</feature>
<dbReference type="Gene3D" id="3.40.50.1820">
    <property type="entry name" value="alpha/beta hydrolase"/>
    <property type="match status" value="1"/>
</dbReference>
<keyword evidence="2" id="KW-1133">Transmembrane helix</keyword>
<dbReference type="PANTHER" id="PTHR48081">
    <property type="entry name" value="AB HYDROLASE SUPERFAMILY PROTEIN C4A8.06C"/>
    <property type="match status" value="1"/>
</dbReference>
<keyword evidence="2" id="KW-0812">Transmembrane</keyword>
<protein>
    <submittedName>
        <fullName evidence="4">Alpha/beta hydrolase</fullName>
    </submittedName>
</protein>
<proteinExistence type="predicted"/>
<name>A0A7I0IHH9_9LEPT</name>
<dbReference type="Pfam" id="PF20434">
    <property type="entry name" value="BD-FAE"/>
    <property type="match status" value="2"/>
</dbReference>